<comment type="caution">
    <text evidence="1">The sequence shown here is derived from an EMBL/GenBank/DDBJ whole genome shotgun (WGS) entry which is preliminary data.</text>
</comment>
<protein>
    <submittedName>
        <fullName evidence="1">14600_t:CDS:1</fullName>
    </submittedName>
</protein>
<accession>A0ACA9SW52</accession>
<reference evidence="1" key="1">
    <citation type="submission" date="2021-06" db="EMBL/GenBank/DDBJ databases">
        <authorList>
            <person name="Kallberg Y."/>
            <person name="Tangrot J."/>
            <person name="Rosling A."/>
        </authorList>
    </citation>
    <scope>NUCLEOTIDE SEQUENCE</scope>
    <source>
        <strain evidence="1">MA461A</strain>
    </source>
</reference>
<sequence>KKELDIEDQDIKIIENNRVNGKAFLALTEEKLLKHPYNMDGGPAYEITQLIETLKSEKADQTYQAQDEQNRL</sequence>
<proteinExistence type="predicted"/>
<keyword evidence="2" id="KW-1185">Reference proteome</keyword>
<organism evidence="1 2">
    <name type="scientific">Racocetra persica</name>
    <dbReference type="NCBI Taxonomy" id="160502"/>
    <lineage>
        <taxon>Eukaryota</taxon>
        <taxon>Fungi</taxon>
        <taxon>Fungi incertae sedis</taxon>
        <taxon>Mucoromycota</taxon>
        <taxon>Glomeromycotina</taxon>
        <taxon>Glomeromycetes</taxon>
        <taxon>Diversisporales</taxon>
        <taxon>Gigasporaceae</taxon>
        <taxon>Racocetra</taxon>
    </lineage>
</organism>
<gene>
    <name evidence="1" type="ORF">RPERSI_LOCUS36142</name>
</gene>
<name>A0ACA9SW52_9GLOM</name>
<feature type="non-terminal residue" evidence="1">
    <location>
        <position position="72"/>
    </location>
</feature>
<evidence type="ECO:0000313" key="1">
    <source>
        <dbReference type="EMBL" id="CAG8850541.1"/>
    </source>
</evidence>
<dbReference type="Proteomes" id="UP000789920">
    <property type="component" value="Unassembled WGS sequence"/>
</dbReference>
<evidence type="ECO:0000313" key="2">
    <source>
        <dbReference type="Proteomes" id="UP000789920"/>
    </source>
</evidence>
<dbReference type="EMBL" id="CAJVQC010171351">
    <property type="protein sequence ID" value="CAG8850541.1"/>
    <property type="molecule type" value="Genomic_DNA"/>
</dbReference>
<feature type="non-terminal residue" evidence="1">
    <location>
        <position position="1"/>
    </location>
</feature>